<dbReference type="RefSeq" id="WP_343948103.1">
    <property type="nucleotide sequence ID" value="NZ_BAAAHQ010000001.1"/>
</dbReference>
<evidence type="ECO:0000313" key="3">
    <source>
        <dbReference type="Proteomes" id="UP001501578"/>
    </source>
</evidence>
<evidence type="ECO:0000313" key="2">
    <source>
        <dbReference type="EMBL" id="GAA0913712.1"/>
    </source>
</evidence>
<protein>
    <recommendedName>
        <fullName evidence="4">Proteinase inhibitor I42 chagasin domain-containing protein</fullName>
    </recommendedName>
</protein>
<name>A0ABN1NQK8_9ACTN</name>
<reference evidence="3" key="1">
    <citation type="journal article" date="2019" name="Int. J. Syst. Evol. Microbiol.">
        <title>The Global Catalogue of Microorganisms (GCM) 10K type strain sequencing project: providing services to taxonomists for standard genome sequencing and annotation.</title>
        <authorList>
            <consortium name="The Broad Institute Genomics Platform"/>
            <consortium name="The Broad Institute Genome Sequencing Center for Infectious Disease"/>
            <person name="Wu L."/>
            <person name="Ma J."/>
        </authorList>
    </citation>
    <scope>NUCLEOTIDE SEQUENCE [LARGE SCALE GENOMIC DNA]</scope>
    <source>
        <strain evidence="3">JCM 11136</strain>
    </source>
</reference>
<keyword evidence="1" id="KW-0732">Signal</keyword>
<accession>A0ABN1NQK8</accession>
<evidence type="ECO:0000256" key="1">
    <source>
        <dbReference type="SAM" id="SignalP"/>
    </source>
</evidence>
<comment type="caution">
    <text evidence="2">The sequence shown here is derived from an EMBL/GenBank/DDBJ whole genome shotgun (WGS) entry which is preliminary data.</text>
</comment>
<dbReference type="EMBL" id="BAAAHQ010000001">
    <property type="protein sequence ID" value="GAA0913712.1"/>
    <property type="molecule type" value="Genomic_DNA"/>
</dbReference>
<keyword evidence="3" id="KW-1185">Reference proteome</keyword>
<dbReference type="Proteomes" id="UP001501578">
    <property type="component" value="Unassembled WGS sequence"/>
</dbReference>
<dbReference type="PROSITE" id="PS51257">
    <property type="entry name" value="PROKAR_LIPOPROTEIN"/>
    <property type="match status" value="1"/>
</dbReference>
<proteinExistence type="predicted"/>
<feature type="chain" id="PRO_5046379994" description="Proteinase inhibitor I42 chagasin domain-containing protein" evidence="1">
    <location>
        <begin position="25"/>
        <end position="120"/>
    </location>
</feature>
<sequence length="120" mass="12506">MRFRTVAAASLALLLTGCGSGSWVSDHGTVFKGTTGRTVPVELTSGQRFSLAVPAGGTGWSLADHPDPVVASYITEELDGGTAYFVFNAKQKGQTQVQLRDCDPCEGAPAGEAAFQITVK</sequence>
<organism evidence="2 3">
    <name type="scientific">Nonomuraea longicatena</name>
    <dbReference type="NCBI Taxonomy" id="83682"/>
    <lineage>
        <taxon>Bacteria</taxon>
        <taxon>Bacillati</taxon>
        <taxon>Actinomycetota</taxon>
        <taxon>Actinomycetes</taxon>
        <taxon>Streptosporangiales</taxon>
        <taxon>Streptosporangiaceae</taxon>
        <taxon>Nonomuraea</taxon>
    </lineage>
</organism>
<gene>
    <name evidence="2" type="ORF">GCM10009560_06210</name>
</gene>
<evidence type="ECO:0008006" key="4">
    <source>
        <dbReference type="Google" id="ProtNLM"/>
    </source>
</evidence>
<feature type="signal peptide" evidence="1">
    <location>
        <begin position="1"/>
        <end position="24"/>
    </location>
</feature>